<comment type="cofactor">
    <cofactor evidence="1">
        <name>Mg(2+)</name>
        <dbReference type="ChEBI" id="CHEBI:18420"/>
    </cofactor>
</comment>
<dbReference type="GeneID" id="113493736"/>
<reference evidence="10" key="1">
    <citation type="submission" date="2025-08" db="UniProtKB">
        <authorList>
            <consortium name="RefSeq"/>
        </authorList>
    </citation>
    <scope>IDENTIFICATION</scope>
</reference>
<evidence type="ECO:0000259" key="8">
    <source>
        <dbReference type="SMART" id="SM00479"/>
    </source>
</evidence>
<dbReference type="SMART" id="SM00479">
    <property type="entry name" value="EXOIII"/>
    <property type="match status" value="1"/>
</dbReference>
<evidence type="ECO:0000256" key="1">
    <source>
        <dbReference type="ARBA" id="ARBA00001946"/>
    </source>
</evidence>
<dbReference type="GO" id="GO:0006308">
    <property type="term" value="P:DNA catabolic process"/>
    <property type="evidence" value="ECO:0007669"/>
    <property type="project" value="TreeGrafter"/>
</dbReference>
<evidence type="ECO:0000256" key="5">
    <source>
        <dbReference type="ARBA" id="ARBA00022839"/>
    </source>
</evidence>
<evidence type="ECO:0000256" key="7">
    <source>
        <dbReference type="ARBA" id="ARBA00025769"/>
    </source>
</evidence>
<dbReference type="Proteomes" id="UP000322000">
    <property type="component" value="Chromosome 5"/>
</dbReference>
<dbReference type="InterPro" id="IPR013520">
    <property type="entry name" value="Ribonucl_H"/>
</dbReference>
<dbReference type="OrthoDB" id="10250935at2759"/>
<dbReference type="Gene3D" id="3.30.420.10">
    <property type="entry name" value="Ribonuclease H-like superfamily/Ribonuclease H"/>
    <property type="match status" value="1"/>
</dbReference>
<dbReference type="SUPFAM" id="SSF53098">
    <property type="entry name" value="Ribonuclease H-like"/>
    <property type="match status" value="1"/>
</dbReference>
<dbReference type="RefSeq" id="XP_026727532.1">
    <property type="nucleotide sequence ID" value="XM_026871731.1"/>
</dbReference>
<dbReference type="GO" id="GO:0005737">
    <property type="term" value="C:cytoplasm"/>
    <property type="evidence" value="ECO:0007669"/>
    <property type="project" value="TreeGrafter"/>
</dbReference>
<keyword evidence="3" id="KW-0479">Metal-binding</keyword>
<evidence type="ECO:0000256" key="3">
    <source>
        <dbReference type="ARBA" id="ARBA00022723"/>
    </source>
</evidence>
<dbReference type="GO" id="GO:0003676">
    <property type="term" value="F:nucleic acid binding"/>
    <property type="evidence" value="ECO:0007669"/>
    <property type="project" value="InterPro"/>
</dbReference>
<dbReference type="FunCoup" id="A0A7E5VGT7">
    <property type="interactions" value="78"/>
</dbReference>
<keyword evidence="2" id="KW-0540">Nuclease</keyword>
<dbReference type="Pfam" id="PF00929">
    <property type="entry name" value="RNase_T"/>
    <property type="match status" value="1"/>
</dbReference>
<proteinExistence type="inferred from homology"/>
<keyword evidence="6" id="KW-0460">Magnesium</keyword>
<protein>
    <submittedName>
        <fullName evidence="10">Uncharacterized protein LOC113493736</fullName>
    </submittedName>
</protein>
<keyword evidence="4" id="KW-0378">Hydrolase</keyword>
<evidence type="ECO:0000256" key="6">
    <source>
        <dbReference type="ARBA" id="ARBA00022842"/>
    </source>
</evidence>
<dbReference type="KEGG" id="tnl:113493736"/>
<comment type="similarity">
    <text evidence="7">Belongs to the exonuclease superfamily. TREX family.</text>
</comment>
<sequence>MARVETYVFLDLETTGLPKYELNKSRITELSMVAVSRDHVVETRPGALPRVISKFTKCFNPQRMIYPIGAEFTGLCNDLLENETAFNKNVFNTINNYLELFRKPICLIAENGHNCDFPILKNHFVKLNCTLPDDVLCADSLYAFYDILKIHESVNRQISDRKVLIRSCNEASISGLAIDKTQNHLDDLAGLTQEFLDDELKIPCSMQEQNEKTPQKKKITKLQERKRKVTRRCFFGDDEKPEKRYKLHCIYERVLRRPAPTAHRAENDSVMTMEIAIALGQRFVDWVDDNHTPFADVKPMRCGVPLEE</sequence>
<evidence type="ECO:0000256" key="2">
    <source>
        <dbReference type="ARBA" id="ARBA00022722"/>
    </source>
</evidence>
<dbReference type="AlphaFoldDB" id="A0A7E5VGT7"/>
<feature type="domain" description="Exonuclease" evidence="8">
    <location>
        <begin position="6"/>
        <end position="285"/>
    </location>
</feature>
<dbReference type="InParanoid" id="A0A7E5VGT7"/>
<evidence type="ECO:0000313" key="9">
    <source>
        <dbReference type="Proteomes" id="UP000322000"/>
    </source>
</evidence>
<dbReference type="PANTHER" id="PTHR13058">
    <property type="entry name" value="THREE PRIME REPAIR EXONUCLEASE 1, 2"/>
    <property type="match status" value="1"/>
</dbReference>
<gene>
    <name evidence="10" type="primary">LOC113493736</name>
</gene>
<keyword evidence="9" id="KW-1185">Reference proteome</keyword>
<name>A0A7E5VGT7_TRINI</name>
<dbReference type="GO" id="GO:0008296">
    <property type="term" value="F:3'-5'-DNA exonuclease activity"/>
    <property type="evidence" value="ECO:0007669"/>
    <property type="project" value="TreeGrafter"/>
</dbReference>
<accession>A0A7E5VGT7</accession>
<keyword evidence="5" id="KW-0269">Exonuclease</keyword>
<dbReference type="InterPro" id="IPR036397">
    <property type="entry name" value="RNaseH_sf"/>
</dbReference>
<dbReference type="InterPro" id="IPR012337">
    <property type="entry name" value="RNaseH-like_sf"/>
</dbReference>
<dbReference type="GO" id="GO:0046872">
    <property type="term" value="F:metal ion binding"/>
    <property type="evidence" value="ECO:0007669"/>
    <property type="project" value="UniProtKB-KW"/>
</dbReference>
<evidence type="ECO:0000313" key="10">
    <source>
        <dbReference type="RefSeq" id="XP_026727532.1"/>
    </source>
</evidence>
<organism evidence="9 10">
    <name type="scientific">Trichoplusia ni</name>
    <name type="common">Cabbage looper</name>
    <dbReference type="NCBI Taxonomy" id="7111"/>
    <lineage>
        <taxon>Eukaryota</taxon>
        <taxon>Metazoa</taxon>
        <taxon>Ecdysozoa</taxon>
        <taxon>Arthropoda</taxon>
        <taxon>Hexapoda</taxon>
        <taxon>Insecta</taxon>
        <taxon>Pterygota</taxon>
        <taxon>Neoptera</taxon>
        <taxon>Endopterygota</taxon>
        <taxon>Lepidoptera</taxon>
        <taxon>Glossata</taxon>
        <taxon>Ditrysia</taxon>
        <taxon>Noctuoidea</taxon>
        <taxon>Noctuidae</taxon>
        <taxon>Plusiinae</taxon>
        <taxon>Trichoplusia</taxon>
    </lineage>
</organism>
<dbReference type="InterPro" id="IPR040393">
    <property type="entry name" value="TREX1/2"/>
</dbReference>
<dbReference type="PANTHER" id="PTHR13058:SF19">
    <property type="entry name" value="LD40940P"/>
    <property type="match status" value="1"/>
</dbReference>
<evidence type="ECO:0000256" key="4">
    <source>
        <dbReference type="ARBA" id="ARBA00022801"/>
    </source>
</evidence>